<evidence type="ECO:0000313" key="2">
    <source>
        <dbReference type="Proteomes" id="UP000037175"/>
    </source>
</evidence>
<dbReference type="RefSeq" id="WP_052216961.1">
    <property type="nucleotide sequence ID" value="NZ_LGTE01000003.1"/>
</dbReference>
<comment type="caution">
    <text evidence="1">The sequence shown here is derived from an EMBL/GenBank/DDBJ whole genome shotgun (WGS) entry which is preliminary data.</text>
</comment>
<accession>A0A0L6W690</accession>
<proteinExistence type="predicted"/>
<protein>
    <submittedName>
        <fullName evidence="1">Uncharacterized protein</fullName>
    </submittedName>
</protein>
<dbReference type="EMBL" id="LGTE01000003">
    <property type="protein sequence ID" value="KNZ70624.1"/>
    <property type="molecule type" value="Genomic_DNA"/>
</dbReference>
<dbReference type="Proteomes" id="UP000037175">
    <property type="component" value="Unassembled WGS sequence"/>
</dbReference>
<gene>
    <name evidence="1" type="ORF">Tfer_0808</name>
</gene>
<name>A0A0L6W690_9FIRM</name>
<organism evidence="1 2">
    <name type="scientific">Thermincola ferriacetica</name>
    <dbReference type="NCBI Taxonomy" id="281456"/>
    <lineage>
        <taxon>Bacteria</taxon>
        <taxon>Bacillati</taxon>
        <taxon>Bacillota</taxon>
        <taxon>Clostridia</taxon>
        <taxon>Eubacteriales</taxon>
        <taxon>Thermincolaceae</taxon>
        <taxon>Thermincola</taxon>
    </lineage>
</organism>
<reference evidence="2" key="1">
    <citation type="submission" date="2015-07" db="EMBL/GenBank/DDBJ databases">
        <title>Complete Genome of Thermincola ferriacetica strain Z-0001T.</title>
        <authorList>
            <person name="Lusk B."/>
            <person name="Badalamenti J.P."/>
            <person name="Parameswaran P."/>
            <person name="Bond D.R."/>
            <person name="Torres C.I."/>
        </authorList>
    </citation>
    <scope>NUCLEOTIDE SEQUENCE [LARGE SCALE GENOMIC DNA]</scope>
    <source>
        <strain evidence="2">Z-0001</strain>
    </source>
</reference>
<evidence type="ECO:0000313" key="1">
    <source>
        <dbReference type="EMBL" id="KNZ70624.1"/>
    </source>
</evidence>
<keyword evidence="2" id="KW-1185">Reference proteome</keyword>
<sequence length="131" mass="15397">MDIRYYPDEKRVREAMQVDDPLLMLVSFNGKELLLSHIDDAVEHVILLRKLNYKETEIDQFFRVVLTQDGADWTFVCPGDYKGISNKDKRIETFFNDGINLISKAIKAIGYNVEINIPERYRRHFNMPGKK</sequence>
<dbReference type="AlphaFoldDB" id="A0A0L6W690"/>